<evidence type="ECO:0000259" key="3">
    <source>
        <dbReference type="Pfam" id="PF08223"/>
    </source>
</evidence>
<dbReference type="InterPro" id="IPR048846">
    <property type="entry name" value="PaaX-like_central"/>
</dbReference>
<accession>A0AA41QCU9</accession>
<dbReference type="EMBL" id="JAKGSG010000007">
    <property type="protein sequence ID" value="MCF4119772.1"/>
    <property type="molecule type" value="Genomic_DNA"/>
</dbReference>
<evidence type="ECO:0000259" key="4">
    <source>
        <dbReference type="Pfam" id="PF20803"/>
    </source>
</evidence>
<dbReference type="PANTHER" id="PTHR30319:SF1">
    <property type="entry name" value="TRANSCRIPTIONAL REPRESSOR PAAX"/>
    <property type="match status" value="1"/>
</dbReference>
<sequence length="295" mass="32904">MTTTPATRASGALPQTMAEADSGPALKPRALILDLFGDYLRYAGGEAKAGDLVTLLGTFGVEPATVRMTLTRLRREHWFTTRREGREANYLLSAHMLGVLQSGRERIFADYDEPWDHHWTTVVQQNAKPDRSTREHLRRQLSWLGFGSLTASTWMTPRDRGGEARALAAEFPDVHFTVMRAQIGELEADRDVVARCWNLDRINQMYAQFLADNGHLARSSATLRGADALVARTTLIDGYRHFPFVDPWLPKDLRPDGWLGAEANHLFRSAHRELGPAATAFVSEVVGGLIDAPQQ</sequence>
<dbReference type="InterPro" id="IPR013225">
    <property type="entry name" value="PaaX_C"/>
</dbReference>
<evidence type="ECO:0000313" key="6">
    <source>
        <dbReference type="Proteomes" id="UP001165405"/>
    </source>
</evidence>
<dbReference type="InterPro" id="IPR011965">
    <property type="entry name" value="PaaX_trns_reg"/>
</dbReference>
<dbReference type="Pfam" id="PF08223">
    <property type="entry name" value="PaaX_C"/>
    <property type="match status" value="1"/>
</dbReference>
<evidence type="ECO:0000256" key="1">
    <source>
        <dbReference type="SAM" id="MobiDB-lite"/>
    </source>
</evidence>
<dbReference type="Gene3D" id="1.20.58.1460">
    <property type="match status" value="1"/>
</dbReference>
<dbReference type="GO" id="GO:0006351">
    <property type="term" value="P:DNA-templated transcription"/>
    <property type="evidence" value="ECO:0007669"/>
    <property type="project" value="InterPro"/>
</dbReference>
<reference evidence="5" key="1">
    <citation type="submission" date="2022-01" db="EMBL/GenBank/DDBJ databases">
        <title>Antribacter sp. nov., isolated from Guizhou of China.</title>
        <authorList>
            <person name="Chengliang C."/>
            <person name="Ya Z."/>
        </authorList>
    </citation>
    <scope>NUCLEOTIDE SEQUENCE</scope>
    <source>
        <strain evidence="5">KLBMP 9083</strain>
    </source>
</reference>
<feature type="domain" description="Transcriptional repressor PaaX-like N-terminal" evidence="2">
    <location>
        <begin position="28"/>
        <end position="95"/>
    </location>
</feature>
<dbReference type="Pfam" id="PF07848">
    <property type="entry name" value="PaaX"/>
    <property type="match status" value="1"/>
</dbReference>
<gene>
    <name evidence="5" type="ORF">L1785_02155</name>
</gene>
<feature type="domain" description="Transcriptional repressor PaaX-like central Cas2-like" evidence="4">
    <location>
        <begin position="113"/>
        <end position="193"/>
    </location>
</feature>
<dbReference type="AlphaFoldDB" id="A0AA41QCU9"/>
<keyword evidence="6" id="KW-1185">Reference proteome</keyword>
<dbReference type="PANTHER" id="PTHR30319">
    <property type="entry name" value="PHENYLACETIC ACID REGULATOR-RELATED TRANSCRIPTIONAL REPRESSOR"/>
    <property type="match status" value="1"/>
</dbReference>
<feature type="domain" description="Transcriptional repressor PaaX-like C-terminal" evidence="3">
    <location>
        <begin position="197"/>
        <end position="283"/>
    </location>
</feature>
<dbReference type="Pfam" id="PF20803">
    <property type="entry name" value="PaaX_M"/>
    <property type="match status" value="1"/>
</dbReference>
<dbReference type="InterPro" id="IPR012906">
    <property type="entry name" value="PaaX-like_N"/>
</dbReference>
<organism evidence="5 6">
    <name type="scientific">Antribacter soli</name>
    <dbReference type="NCBI Taxonomy" id="2910976"/>
    <lineage>
        <taxon>Bacteria</taxon>
        <taxon>Bacillati</taxon>
        <taxon>Actinomycetota</taxon>
        <taxon>Actinomycetes</taxon>
        <taxon>Micrococcales</taxon>
        <taxon>Promicromonosporaceae</taxon>
        <taxon>Antribacter</taxon>
    </lineage>
</organism>
<dbReference type="Proteomes" id="UP001165405">
    <property type="component" value="Unassembled WGS sequence"/>
</dbReference>
<proteinExistence type="predicted"/>
<name>A0AA41QCU9_9MICO</name>
<dbReference type="Gene3D" id="3.30.70.2650">
    <property type="match status" value="1"/>
</dbReference>
<feature type="region of interest" description="Disordered" evidence="1">
    <location>
        <begin position="1"/>
        <end position="21"/>
    </location>
</feature>
<dbReference type="InterPro" id="IPR036388">
    <property type="entry name" value="WH-like_DNA-bd_sf"/>
</dbReference>
<evidence type="ECO:0000313" key="5">
    <source>
        <dbReference type="EMBL" id="MCF4119772.1"/>
    </source>
</evidence>
<comment type="caution">
    <text evidence="5">The sequence shown here is derived from an EMBL/GenBank/DDBJ whole genome shotgun (WGS) entry which is preliminary data.</text>
</comment>
<dbReference type="RefSeq" id="WP_236087485.1">
    <property type="nucleotide sequence ID" value="NZ_JAKGSG010000007.1"/>
</dbReference>
<evidence type="ECO:0000259" key="2">
    <source>
        <dbReference type="Pfam" id="PF07848"/>
    </source>
</evidence>
<dbReference type="Gene3D" id="1.10.10.10">
    <property type="entry name" value="Winged helix-like DNA-binding domain superfamily/Winged helix DNA-binding domain"/>
    <property type="match status" value="1"/>
</dbReference>
<dbReference type="PIRSF" id="PIRSF020623">
    <property type="entry name" value="PaaX"/>
    <property type="match status" value="1"/>
</dbReference>
<protein>
    <submittedName>
        <fullName evidence="5">Phenylacetic acid-responsive transcriptional repressor</fullName>
    </submittedName>
</protein>